<evidence type="ECO:0000256" key="3">
    <source>
        <dbReference type="ARBA" id="ARBA00010281"/>
    </source>
</evidence>
<dbReference type="Proteomes" id="UP000448867">
    <property type="component" value="Unassembled WGS sequence"/>
</dbReference>
<keyword evidence="4 7" id="KW-0328">Glycosyltransferase</keyword>
<protein>
    <recommendedName>
        <fullName evidence="7">Glycogen synthase</fullName>
        <ecNumber evidence="7">2.4.1.21</ecNumber>
    </recommendedName>
    <alternativeName>
        <fullName evidence="7">Starch [bacterial glycogen] synthase</fullName>
    </alternativeName>
</protein>
<proteinExistence type="inferred from homology"/>
<dbReference type="PANTHER" id="PTHR45825">
    <property type="entry name" value="GRANULE-BOUND STARCH SYNTHASE 1, CHLOROPLASTIC/AMYLOPLASTIC"/>
    <property type="match status" value="1"/>
</dbReference>
<comment type="catalytic activity">
    <reaction evidence="1 7">
        <text>[(1-&gt;4)-alpha-D-glucosyl](n) + ADP-alpha-D-glucose = [(1-&gt;4)-alpha-D-glucosyl](n+1) + ADP + H(+)</text>
        <dbReference type="Rhea" id="RHEA:18189"/>
        <dbReference type="Rhea" id="RHEA-COMP:9584"/>
        <dbReference type="Rhea" id="RHEA-COMP:9587"/>
        <dbReference type="ChEBI" id="CHEBI:15378"/>
        <dbReference type="ChEBI" id="CHEBI:15444"/>
        <dbReference type="ChEBI" id="CHEBI:57498"/>
        <dbReference type="ChEBI" id="CHEBI:456216"/>
        <dbReference type="EC" id="2.4.1.21"/>
    </reaction>
</comment>
<dbReference type="NCBIfam" id="TIGR02095">
    <property type="entry name" value="glgA"/>
    <property type="match status" value="1"/>
</dbReference>
<dbReference type="Pfam" id="PF00534">
    <property type="entry name" value="Glycos_transf_1"/>
    <property type="match status" value="1"/>
</dbReference>
<dbReference type="EMBL" id="WKKI01000015">
    <property type="protein sequence ID" value="MRX72440.1"/>
    <property type="molecule type" value="Genomic_DNA"/>
</dbReference>
<dbReference type="HAMAP" id="MF_00484">
    <property type="entry name" value="Glycogen_synth"/>
    <property type="match status" value="1"/>
</dbReference>
<keyword evidence="5 7" id="KW-0808">Transferase</keyword>
<reference evidence="10 11" key="1">
    <citation type="submission" date="2019-11" db="EMBL/GenBank/DDBJ databases">
        <title>Bacillus lacus genome.</title>
        <authorList>
            <person name="Allen C.J."/>
            <person name="Newman J.D."/>
        </authorList>
    </citation>
    <scope>NUCLEOTIDE SEQUENCE [LARGE SCALE GENOMIC DNA]</scope>
    <source>
        <strain evidence="10 11">KCTC 33946</strain>
    </source>
</reference>
<evidence type="ECO:0000256" key="4">
    <source>
        <dbReference type="ARBA" id="ARBA00022676"/>
    </source>
</evidence>
<dbReference type="Pfam" id="PF08323">
    <property type="entry name" value="Glyco_transf_5"/>
    <property type="match status" value="1"/>
</dbReference>
<dbReference type="CDD" id="cd03791">
    <property type="entry name" value="GT5_Glycogen_synthase_DULL1-like"/>
    <property type="match status" value="1"/>
</dbReference>
<comment type="similarity">
    <text evidence="3 7">Belongs to the glycosyltransferase 1 family. Bacterial/plant glycogen synthase subfamily.</text>
</comment>
<evidence type="ECO:0000259" key="8">
    <source>
        <dbReference type="Pfam" id="PF00534"/>
    </source>
</evidence>
<dbReference type="Gene3D" id="3.40.50.2000">
    <property type="entry name" value="Glycogen Phosphorylase B"/>
    <property type="match status" value="2"/>
</dbReference>
<evidence type="ECO:0000256" key="1">
    <source>
        <dbReference type="ARBA" id="ARBA00001478"/>
    </source>
</evidence>
<dbReference type="AlphaFoldDB" id="A0A7X2LXD0"/>
<evidence type="ECO:0000313" key="10">
    <source>
        <dbReference type="EMBL" id="MRX72440.1"/>
    </source>
</evidence>
<evidence type="ECO:0000259" key="9">
    <source>
        <dbReference type="Pfam" id="PF08323"/>
    </source>
</evidence>
<dbReference type="GO" id="GO:0004373">
    <property type="term" value="F:alpha-1,4-glucan glucosyltransferase (UDP-glucose donor) activity"/>
    <property type="evidence" value="ECO:0007669"/>
    <property type="project" value="InterPro"/>
</dbReference>
<feature type="binding site" evidence="7">
    <location>
        <position position="15"/>
    </location>
    <ligand>
        <name>ADP-alpha-D-glucose</name>
        <dbReference type="ChEBI" id="CHEBI:57498"/>
    </ligand>
</feature>
<comment type="caution">
    <text evidence="10">The sequence shown here is derived from an EMBL/GenBank/DDBJ whole genome shotgun (WGS) entry which is preliminary data.</text>
</comment>
<comment type="pathway">
    <text evidence="7">Glycan biosynthesis; glycogen biosynthesis.</text>
</comment>
<dbReference type="EC" id="2.4.1.21" evidence="7"/>
<evidence type="ECO:0000256" key="6">
    <source>
        <dbReference type="ARBA" id="ARBA00023056"/>
    </source>
</evidence>
<dbReference type="PANTHER" id="PTHR45825:SF11">
    <property type="entry name" value="ALPHA AMYLASE DOMAIN-CONTAINING PROTEIN"/>
    <property type="match status" value="1"/>
</dbReference>
<dbReference type="InterPro" id="IPR001296">
    <property type="entry name" value="Glyco_trans_1"/>
</dbReference>
<evidence type="ECO:0000256" key="5">
    <source>
        <dbReference type="ARBA" id="ARBA00022679"/>
    </source>
</evidence>
<dbReference type="GO" id="GO:0005978">
    <property type="term" value="P:glycogen biosynthetic process"/>
    <property type="evidence" value="ECO:0007669"/>
    <property type="project" value="UniProtKB-UniRule"/>
</dbReference>
<dbReference type="NCBIfam" id="NF001898">
    <property type="entry name" value="PRK00654.1-1"/>
    <property type="match status" value="1"/>
</dbReference>
<dbReference type="RefSeq" id="WP_343031498.1">
    <property type="nucleotide sequence ID" value="NZ_WKKI01000015.1"/>
</dbReference>
<dbReference type="SUPFAM" id="SSF53756">
    <property type="entry name" value="UDP-Glycosyltransferase/glycogen phosphorylase"/>
    <property type="match status" value="1"/>
</dbReference>
<dbReference type="UniPathway" id="UPA00164"/>
<dbReference type="GO" id="GO:0009011">
    <property type="term" value="F:alpha-1,4-glucan glucosyltransferase (ADP-glucose donor) activity"/>
    <property type="evidence" value="ECO:0007669"/>
    <property type="project" value="UniProtKB-UniRule"/>
</dbReference>
<name>A0A7X2LXD0_9BACI</name>
<feature type="domain" description="Starch synthase catalytic" evidence="9">
    <location>
        <begin position="2"/>
        <end position="237"/>
    </location>
</feature>
<dbReference type="InterPro" id="IPR013534">
    <property type="entry name" value="Starch_synth_cat_dom"/>
</dbReference>
<feature type="domain" description="Glycosyl transferase family 1" evidence="8">
    <location>
        <begin position="290"/>
        <end position="447"/>
    </location>
</feature>
<sequence>MKILFAVSECVPFIKSGGLADVAGALPKELLKLGTEVRVMLPKYGAISEELLKGLNTVKNIEVKVGWRSKYCGIQELIHEGVHYYFIDNEYYFKRSSLYGEVDDGERFAFFSKAVLEVCRALNYQPDIIHCHDWHTAMVPYLLKESYSSEPFYQDMKTVFTIHNLQFQGVFPYSVLGELLNLDDSHFTYEKLEYHDNVNFMKGALSSADAITTVSPTYRNEIQTPYYGEGLDSLLRHRDDSLRGILNGIDSAIYNPAADSLIEQPYSEDTLHYKRRNKLALQKEFGLPQSEEIPLISMVTRLTKQKGLDLMKRVLHEMLDWDVLFIILGSGDREFEDFFRSMEHAYPQKCKAYIGFDEPLAHRIYAGSDMFLMPSQFEPCGLGQLIALRYGSLPIVRETGGLNDTVDPYNEYTGEGNGFSFTNFNAHDMKYTVQYAVELYSQKETWENIVKSAMSKDCSWSASANEYQRLYAELIPGRDIRVL</sequence>
<gene>
    <name evidence="7 10" type="primary">glgA</name>
    <name evidence="10" type="ORF">GJU40_09780</name>
</gene>
<accession>A0A7X2LXD0</accession>
<evidence type="ECO:0000313" key="11">
    <source>
        <dbReference type="Proteomes" id="UP000448867"/>
    </source>
</evidence>
<keyword evidence="6 7" id="KW-0320">Glycogen biosynthesis</keyword>
<keyword evidence="11" id="KW-1185">Reference proteome</keyword>
<evidence type="ECO:0000256" key="7">
    <source>
        <dbReference type="HAMAP-Rule" id="MF_00484"/>
    </source>
</evidence>
<evidence type="ECO:0000256" key="2">
    <source>
        <dbReference type="ARBA" id="ARBA00002764"/>
    </source>
</evidence>
<organism evidence="10 11">
    <name type="scientific">Metabacillus lacus</name>
    <dbReference type="NCBI Taxonomy" id="1983721"/>
    <lineage>
        <taxon>Bacteria</taxon>
        <taxon>Bacillati</taxon>
        <taxon>Bacillota</taxon>
        <taxon>Bacilli</taxon>
        <taxon>Bacillales</taxon>
        <taxon>Bacillaceae</taxon>
        <taxon>Metabacillus</taxon>
    </lineage>
</organism>
<dbReference type="NCBIfam" id="NF001899">
    <property type="entry name" value="PRK00654.1-2"/>
    <property type="match status" value="1"/>
</dbReference>
<dbReference type="InterPro" id="IPR011835">
    <property type="entry name" value="GS/SS"/>
</dbReference>
<comment type="function">
    <text evidence="2 7">Synthesizes alpha-1,4-glucan chains using ADP-glucose.</text>
</comment>